<dbReference type="PROSITE" id="PS50088">
    <property type="entry name" value="ANK_REPEAT"/>
    <property type="match status" value="3"/>
</dbReference>
<keyword evidence="3" id="KW-0040">ANK repeat</keyword>
<evidence type="ECO:0000256" key="1">
    <source>
        <dbReference type="ARBA" id="ARBA00007920"/>
    </source>
</evidence>
<evidence type="ECO:0000256" key="3">
    <source>
        <dbReference type="PROSITE-ProRule" id="PRU00023"/>
    </source>
</evidence>
<dbReference type="SUPFAM" id="SSF53474">
    <property type="entry name" value="alpha/beta-Hydrolases"/>
    <property type="match status" value="1"/>
</dbReference>
<dbReference type="SUPFAM" id="SSF52540">
    <property type="entry name" value="P-loop containing nucleoside triphosphate hydrolases"/>
    <property type="match status" value="1"/>
</dbReference>
<dbReference type="InterPro" id="IPR029058">
    <property type="entry name" value="AB_hydrolase_fold"/>
</dbReference>
<name>A0A2B7YJX9_POLH7</name>
<keyword evidence="8" id="KW-1185">Reference proteome</keyword>
<comment type="caution">
    <text evidence="7">The sequence shown here is derived from an EMBL/GenBank/DDBJ whole genome shotgun (WGS) entry which is preliminary data.</text>
</comment>
<dbReference type="InterPro" id="IPR027417">
    <property type="entry name" value="P-loop_NTPase"/>
</dbReference>
<dbReference type="EMBL" id="PDNA01000034">
    <property type="protein sequence ID" value="PGH21490.1"/>
    <property type="molecule type" value="Genomic_DNA"/>
</dbReference>
<dbReference type="PANTHER" id="PTHR10039">
    <property type="entry name" value="AMELOGENIN"/>
    <property type="match status" value="1"/>
</dbReference>
<dbReference type="SMART" id="SM00248">
    <property type="entry name" value="ANK"/>
    <property type="match status" value="10"/>
</dbReference>
<sequence>MGLKGKLKRWWLQHPSTATHRDSTKTAAAAVGTTTTTTTTVDSDAKSIPASTTVNEQEPAVEEDFGLFTLYEPPGPPRVDIVAVHGLNGHYARTWTQGQSNWLQDFLPRDIPDARILALGYDSRVVFSSSVGNIDRFADQLLAYLSRQRRTQAEHDRPLIFVCHSLGGLVVKQAIIRAHETPNYVHILEHLYGIIFLATPHRGSKKWGSVGAIAAGTLKALSLGFSTNDRLVKDLKNGSAKLEQIGRSFIHRTENFRIVSFFELQCLGSMPWPVVPEDSATLGIPGEIRIPIDANHRTICRFRFRDEQNYQSLVAVIQDLAEGATEADTKRRADQRQELQLAFSEQDQEYCQALYTSNYAQHRSRVARPVGGTCTWILKHMKYHRWITSKSSSVLCLSAYPGCGKTVLSSFLIDSISQSQERTTVCYFFLRSDNPEQKSMTSALSAILHQLLRKRPALLRHVIAIANYHGKKVLQQFNMLWNILVASALDDLAGDIICIIDGLDECSDTEWRAFVEVLADFFHTEEADRSNLKFILSSRPYPAIEQELSKVPGIEYFRIRAEEEPIHLKRDIELLIKARVKELATVKSLPEAAEEELVEHLTTNAGSNFLWVTLVLDLIEQSARVSWKAIAKILETTPEKLDELYDQILSRSTDPVEAKRLLHILVAAKRPLTLDEVNVALNISEEDISIDDVALEPSIAQTVKALCGLFLEIVDNRVYFVHETAWTFLINLDNSEEHTTQSSLWKGSLNLDTADAILGTSCICYLSLSGFEAHEALNTLVKHERATSIEDDSRSGTDDSYDTGEGFEIHTHGHRSSCTIRSSLKSLCRRYKFLSYATQYWPAHFSFGYSAQSDTVKKRAIQLCDPQLSQFLLWALFPRKALTFNGLKFLHWQSDRNRSGSPDPLAVMVSLGSEALVRHYLTTGAPNLNVRFPRTHESLLHISILGQHTGISLCLIHAGIKLELRDYLGYTPLHLACSSGELVVVQSLIERGVSVHRRTKNDITPLSEAVEFYKRCPEGCDYHIVELLLDASADPSCCDHSSRPLLVSAVESNMPGLVRTLLAHGARVRNPERGAEPVRYYYIHLAISATRSDKQLEAAVEIIELLLLHEATVNEIDDHGMTPLYTCFADFDRRWNAERDDPYIMIESFRICWRLTALLLQNGADPNITAPFCDPILHLLVRSRIDSPWLDRLDKLFDVLVDHGADINMRNTGGESLLGYTIHQQMGELGRRLLALGADVNNPDSHGPALLRAVHIFPDGDALVKDILAHGADPNLSHDDLGSPLITAAARSKVETARLLIYHGADPNLSHDDLGSPLITAAARGKVETARLLIYHGADVNLDVGGSHGTALIAAAKHSKEHMVRVLLANFADPKGCSVLNGGKVVWAYRIAAKLGHREVMSTLMWNGATLDPEDEWEFTNDFKDAEVEEVTEQDTNNIENNFNQQSNRGKITVLMTTENISLQNFELEIEDIS</sequence>
<dbReference type="Proteomes" id="UP000224634">
    <property type="component" value="Unassembled WGS sequence"/>
</dbReference>
<gene>
    <name evidence="7" type="ORF">AJ80_03158</name>
</gene>
<evidence type="ECO:0000256" key="2">
    <source>
        <dbReference type="ARBA" id="ARBA00022737"/>
    </source>
</evidence>
<protein>
    <submittedName>
        <fullName evidence="7">Uncharacterized protein</fullName>
    </submittedName>
</protein>
<evidence type="ECO:0000259" key="4">
    <source>
        <dbReference type="Pfam" id="PF05057"/>
    </source>
</evidence>
<dbReference type="OrthoDB" id="5416940at2759"/>
<dbReference type="Pfam" id="PF12796">
    <property type="entry name" value="Ank_2"/>
    <property type="match status" value="2"/>
</dbReference>
<keyword evidence="2" id="KW-0677">Repeat</keyword>
<proteinExistence type="inferred from homology"/>
<comment type="similarity">
    <text evidence="1">Belongs to the putative lipase ROG1 family.</text>
</comment>
<feature type="domain" description="DUF676" evidence="4">
    <location>
        <begin position="81"/>
        <end position="204"/>
    </location>
</feature>
<feature type="domain" description="Nephrocystin 3-like N-terminal" evidence="6">
    <location>
        <begin position="372"/>
        <end position="539"/>
    </location>
</feature>
<accession>A0A2B7YJX9</accession>
<reference evidence="7 8" key="1">
    <citation type="submission" date="2017-10" db="EMBL/GenBank/DDBJ databases">
        <title>Comparative genomics in systemic dimorphic fungi from Ajellomycetaceae.</title>
        <authorList>
            <person name="Munoz J.F."/>
            <person name="Mcewen J.G."/>
            <person name="Clay O.K."/>
            <person name="Cuomo C.A."/>
        </authorList>
    </citation>
    <scope>NUCLEOTIDE SEQUENCE [LARGE SCALE GENOMIC DNA]</scope>
    <source>
        <strain evidence="7 8">UAMH7299</strain>
    </source>
</reference>
<dbReference type="Gene3D" id="1.25.40.20">
    <property type="entry name" value="Ankyrin repeat-containing domain"/>
    <property type="match status" value="2"/>
</dbReference>
<dbReference type="Gene3D" id="3.40.50.300">
    <property type="entry name" value="P-loop containing nucleotide triphosphate hydrolases"/>
    <property type="match status" value="1"/>
</dbReference>
<dbReference type="InterPro" id="IPR054471">
    <property type="entry name" value="GPIID_WHD"/>
</dbReference>
<organism evidence="7 8">
    <name type="scientific">Polytolypa hystricis (strain UAMH7299)</name>
    <dbReference type="NCBI Taxonomy" id="1447883"/>
    <lineage>
        <taxon>Eukaryota</taxon>
        <taxon>Fungi</taxon>
        <taxon>Dikarya</taxon>
        <taxon>Ascomycota</taxon>
        <taxon>Pezizomycotina</taxon>
        <taxon>Eurotiomycetes</taxon>
        <taxon>Eurotiomycetidae</taxon>
        <taxon>Onygenales</taxon>
        <taxon>Onygenales incertae sedis</taxon>
        <taxon>Polytolypa</taxon>
    </lineage>
</organism>
<dbReference type="Gene3D" id="3.40.50.1820">
    <property type="entry name" value="alpha/beta hydrolase"/>
    <property type="match status" value="1"/>
</dbReference>
<feature type="repeat" description="ANK" evidence="3">
    <location>
        <begin position="968"/>
        <end position="1000"/>
    </location>
</feature>
<dbReference type="InterPro" id="IPR007751">
    <property type="entry name" value="DUF676_lipase-like"/>
</dbReference>
<feature type="domain" description="GPI inositol-deacylase winged helix" evidence="5">
    <location>
        <begin position="654"/>
        <end position="734"/>
    </location>
</feature>
<dbReference type="PROSITE" id="PS50297">
    <property type="entry name" value="ANK_REP_REGION"/>
    <property type="match status" value="2"/>
</dbReference>
<feature type="repeat" description="ANK" evidence="3">
    <location>
        <begin position="1280"/>
        <end position="1312"/>
    </location>
</feature>
<evidence type="ECO:0000259" key="5">
    <source>
        <dbReference type="Pfam" id="PF22939"/>
    </source>
</evidence>
<evidence type="ECO:0000259" key="6">
    <source>
        <dbReference type="Pfam" id="PF24883"/>
    </source>
</evidence>
<dbReference type="InterPro" id="IPR056884">
    <property type="entry name" value="NPHP3-like_N"/>
</dbReference>
<dbReference type="PRINTS" id="PR01415">
    <property type="entry name" value="ANKYRIN"/>
</dbReference>
<dbReference type="Pfam" id="PF22939">
    <property type="entry name" value="WHD_GPIID"/>
    <property type="match status" value="1"/>
</dbReference>
<dbReference type="SUPFAM" id="SSF48403">
    <property type="entry name" value="Ankyrin repeat"/>
    <property type="match status" value="3"/>
</dbReference>
<evidence type="ECO:0000313" key="7">
    <source>
        <dbReference type="EMBL" id="PGH21490.1"/>
    </source>
</evidence>
<dbReference type="Pfam" id="PF05057">
    <property type="entry name" value="DUF676"/>
    <property type="match status" value="1"/>
</dbReference>
<dbReference type="InterPro" id="IPR036770">
    <property type="entry name" value="Ankyrin_rpt-contain_sf"/>
</dbReference>
<dbReference type="Pfam" id="PF24883">
    <property type="entry name" value="NPHP3_N"/>
    <property type="match status" value="1"/>
</dbReference>
<evidence type="ECO:0000313" key="8">
    <source>
        <dbReference type="Proteomes" id="UP000224634"/>
    </source>
</evidence>
<feature type="repeat" description="ANK" evidence="3">
    <location>
        <begin position="1313"/>
        <end position="1345"/>
    </location>
</feature>
<dbReference type="InterPro" id="IPR002110">
    <property type="entry name" value="Ankyrin_rpt"/>
</dbReference>
<dbReference type="STRING" id="1447883.A0A2B7YJX9"/>